<feature type="region of interest" description="Disordered" evidence="1">
    <location>
        <begin position="66"/>
        <end position="86"/>
    </location>
</feature>
<reference evidence="2 3" key="1">
    <citation type="submission" date="2019-03" db="EMBL/GenBank/DDBJ databases">
        <title>First draft genome of Liparis tanakae, snailfish: a comprehensive survey of snailfish specific genes.</title>
        <authorList>
            <person name="Kim W."/>
            <person name="Song I."/>
            <person name="Jeong J.-H."/>
            <person name="Kim D."/>
            <person name="Kim S."/>
            <person name="Ryu S."/>
            <person name="Song J.Y."/>
            <person name="Lee S.K."/>
        </authorList>
    </citation>
    <scope>NUCLEOTIDE SEQUENCE [LARGE SCALE GENOMIC DNA]</scope>
    <source>
        <tissue evidence="2">Muscle</tissue>
    </source>
</reference>
<dbReference type="EMBL" id="SRLO01000073">
    <property type="protein sequence ID" value="TNN78516.1"/>
    <property type="molecule type" value="Genomic_DNA"/>
</dbReference>
<protein>
    <submittedName>
        <fullName evidence="2">Uncharacterized protein</fullName>
    </submittedName>
</protein>
<dbReference type="AlphaFoldDB" id="A0A4Z2IKT4"/>
<gene>
    <name evidence="2" type="ORF">EYF80_011299</name>
</gene>
<accession>A0A4Z2IKT4</accession>
<evidence type="ECO:0000313" key="2">
    <source>
        <dbReference type="EMBL" id="TNN78516.1"/>
    </source>
</evidence>
<dbReference type="Proteomes" id="UP000314294">
    <property type="component" value="Unassembled WGS sequence"/>
</dbReference>
<evidence type="ECO:0000256" key="1">
    <source>
        <dbReference type="SAM" id="MobiDB-lite"/>
    </source>
</evidence>
<feature type="compositionally biased region" description="Acidic residues" evidence="1">
    <location>
        <begin position="74"/>
        <end position="86"/>
    </location>
</feature>
<proteinExistence type="predicted"/>
<keyword evidence="3" id="KW-1185">Reference proteome</keyword>
<sequence length="86" mass="9221">MMDGGEAPAKGLEPALLQPIELAICALTKPPPWDRKCYGMGDAEVLELGLPVRGVNGWQVALGTRKPDFSPLEAPEDESFLSEGLE</sequence>
<name>A0A4Z2IKT4_9TELE</name>
<organism evidence="2 3">
    <name type="scientific">Liparis tanakae</name>
    <name type="common">Tanaka's snailfish</name>
    <dbReference type="NCBI Taxonomy" id="230148"/>
    <lineage>
        <taxon>Eukaryota</taxon>
        <taxon>Metazoa</taxon>
        <taxon>Chordata</taxon>
        <taxon>Craniata</taxon>
        <taxon>Vertebrata</taxon>
        <taxon>Euteleostomi</taxon>
        <taxon>Actinopterygii</taxon>
        <taxon>Neopterygii</taxon>
        <taxon>Teleostei</taxon>
        <taxon>Neoteleostei</taxon>
        <taxon>Acanthomorphata</taxon>
        <taxon>Eupercaria</taxon>
        <taxon>Perciformes</taxon>
        <taxon>Cottioidei</taxon>
        <taxon>Cottales</taxon>
        <taxon>Liparidae</taxon>
        <taxon>Liparis</taxon>
    </lineage>
</organism>
<comment type="caution">
    <text evidence="2">The sequence shown here is derived from an EMBL/GenBank/DDBJ whole genome shotgun (WGS) entry which is preliminary data.</text>
</comment>
<evidence type="ECO:0000313" key="3">
    <source>
        <dbReference type="Proteomes" id="UP000314294"/>
    </source>
</evidence>